<dbReference type="Pfam" id="PF13011">
    <property type="entry name" value="LZ_Tnp_IS481"/>
    <property type="match status" value="1"/>
</dbReference>
<dbReference type="AlphaFoldDB" id="A0A509MIK6"/>
<accession>A0A509MIK6</accession>
<feature type="region of interest" description="Disordered" evidence="1">
    <location>
        <begin position="195"/>
        <end position="219"/>
    </location>
</feature>
<dbReference type="SUPFAM" id="SSF46689">
    <property type="entry name" value="Homeodomain-like"/>
    <property type="match status" value="1"/>
</dbReference>
<dbReference type="Proteomes" id="UP000250080">
    <property type="component" value="Chromosome I"/>
</dbReference>
<evidence type="ECO:0000313" key="3">
    <source>
        <dbReference type="EMBL" id="SCQ81654.1"/>
    </source>
</evidence>
<feature type="region of interest" description="Disordered" evidence="1">
    <location>
        <begin position="130"/>
        <end position="149"/>
    </location>
</feature>
<gene>
    <name evidence="3" type="ORF">PFR_JS23_1997</name>
</gene>
<dbReference type="InterPro" id="IPR024967">
    <property type="entry name" value="DNA-bd_IS481-type"/>
</dbReference>
<sequence length="321" mass="36497">MVHAHAPLAPRGRYRLVSRVLTGRPIAHVAAEAHVSRSTVTKWVTRYCHRGAQGLQDRSSAPRRRPSTCPGQVVDLIVAARAQVVGTAHPLRVGCPRVSGLPADRVTMAGARRDIPAAWPGPHRCHEPLHRQGHCPVPRPHDPPRREEGRSYPRWWWLAGPRTRQRHRGAGRLHLPALRRGWLFAPRLHRIVGRRDRRHHDRVPPPSPRPLRRPRDRPPVVRVVTDNDANYRARDFAAAVLAARHQRTRPRHNGKVERFNRLLVDEVGYARPYGTQAHPPQHDRQHEDNVTINYRLCVQRARSAQSSGAPVLVRGTMSLWG</sequence>
<evidence type="ECO:0000313" key="4">
    <source>
        <dbReference type="Proteomes" id="UP000250080"/>
    </source>
</evidence>
<dbReference type="EMBL" id="LT618793">
    <property type="protein sequence ID" value="SCQ81654.1"/>
    <property type="molecule type" value="Genomic_DNA"/>
</dbReference>
<feature type="compositionally biased region" description="Basic and acidic residues" evidence="1">
    <location>
        <begin position="139"/>
        <end position="149"/>
    </location>
</feature>
<organism evidence="3 4">
    <name type="scientific">Propionibacterium freudenreichii</name>
    <dbReference type="NCBI Taxonomy" id="1744"/>
    <lineage>
        <taxon>Bacteria</taxon>
        <taxon>Bacillati</taxon>
        <taxon>Actinomycetota</taxon>
        <taxon>Actinomycetes</taxon>
        <taxon>Propionibacteriales</taxon>
        <taxon>Propionibacteriaceae</taxon>
        <taxon>Propionibacterium</taxon>
    </lineage>
</organism>
<evidence type="ECO:0000256" key="1">
    <source>
        <dbReference type="SAM" id="MobiDB-lite"/>
    </source>
</evidence>
<dbReference type="InterPro" id="IPR009057">
    <property type="entry name" value="Homeodomain-like_sf"/>
</dbReference>
<dbReference type="InterPro" id="IPR012337">
    <property type="entry name" value="RNaseH-like_sf"/>
</dbReference>
<reference evidence="3 4" key="1">
    <citation type="submission" date="2016-09" db="EMBL/GenBank/DDBJ databases">
        <authorList>
            <person name="Laine KS P."/>
        </authorList>
    </citation>
    <scope>NUCLEOTIDE SEQUENCE [LARGE SCALE GENOMIC DNA]</scope>
    <source>
        <strain evidence="3">PFRJS-23</strain>
    </source>
</reference>
<evidence type="ECO:0000259" key="2">
    <source>
        <dbReference type="Pfam" id="PF13011"/>
    </source>
</evidence>
<dbReference type="InterPro" id="IPR036397">
    <property type="entry name" value="RNaseH_sf"/>
</dbReference>
<proteinExistence type="predicted"/>
<name>A0A509MIK6_9ACTN</name>
<dbReference type="SUPFAM" id="SSF53098">
    <property type="entry name" value="Ribonuclease H-like"/>
    <property type="match status" value="1"/>
</dbReference>
<feature type="domain" description="DNA-binding" evidence="2">
    <location>
        <begin position="3"/>
        <end position="80"/>
    </location>
</feature>
<protein>
    <submittedName>
        <fullName evidence="3">Integrase family protein</fullName>
    </submittedName>
</protein>
<dbReference type="GO" id="GO:0003676">
    <property type="term" value="F:nucleic acid binding"/>
    <property type="evidence" value="ECO:0007669"/>
    <property type="project" value="InterPro"/>
</dbReference>
<dbReference type="Gene3D" id="3.30.420.10">
    <property type="entry name" value="Ribonuclease H-like superfamily/Ribonuclease H"/>
    <property type="match status" value="1"/>
</dbReference>